<evidence type="ECO:0000313" key="3">
    <source>
        <dbReference type="Proteomes" id="UP000694240"/>
    </source>
</evidence>
<keyword evidence="1" id="KW-0812">Transmembrane</keyword>
<dbReference type="PANTHER" id="PTHR34115:SF13">
    <property type="entry name" value="RPB1A"/>
    <property type="match status" value="1"/>
</dbReference>
<proteinExistence type="predicted"/>
<dbReference type="AlphaFoldDB" id="A0A8T2C948"/>
<sequence>METFSANNLTLPISGDETAKFTIYSSAVHKVVVMVNAGILGLLQLVSQHSSVLETHKAAFLCFCVFVLFYAVLRVREASDMRLRPGLVPRLVGHASHLFGGLAALVLISVVYAAFAIVLLILWFIWLSAVVYSTFSETMIMIYLETNKPSACSPQLPPV</sequence>
<keyword evidence="3" id="KW-1185">Reference proteome</keyword>
<name>A0A8T2C948_9BRAS</name>
<protein>
    <submittedName>
        <fullName evidence="2">Uncharacterized protein</fullName>
    </submittedName>
</protein>
<evidence type="ECO:0000256" key="1">
    <source>
        <dbReference type="SAM" id="Phobius"/>
    </source>
</evidence>
<dbReference type="Proteomes" id="UP000694240">
    <property type="component" value="Chromosome 6"/>
</dbReference>
<feature type="transmembrane region" description="Helical" evidence="1">
    <location>
        <begin position="27"/>
        <end position="46"/>
    </location>
</feature>
<accession>A0A8T2C948</accession>
<organism evidence="2 3">
    <name type="scientific">Arabidopsis thaliana x Arabidopsis arenosa</name>
    <dbReference type="NCBI Taxonomy" id="1240361"/>
    <lineage>
        <taxon>Eukaryota</taxon>
        <taxon>Viridiplantae</taxon>
        <taxon>Streptophyta</taxon>
        <taxon>Embryophyta</taxon>
        <taxon>Tracheophyta</taxon>
        <taxon>Spermatophyta</taxon>
        <taxon>Magnoliopsida</taxon>
        <taxon>eudicotyledons</taxon>
        <taxon>Gunneridae</taxon>
        <taxon>Pentapetalae</taxon>
        <taxon>rosids</taxon>
        <taxon>malvids</taxon>
        <taxon>Brassicales</taxon>
        <taxon>Brassicaceae</taxon>
        <taxon>Camelineae</taxon>
        <taxon>Arabidopsis</taxon>
    </lineage>
</organism>
<keyword evidence="1" id="KW-0472">Membrane</keyword>
<reference evidence="2 3" key="1">
    <citation type="submission" date="2020-12" db="EMBL/GenBank/DDBJ databases">
        <title>Concerted genomic and epigenomic changes stabilize Arabidopsis allopolyploids.</title>
        <authorList>
            <person name="Chen Z."/>
        </authorList>
    </citation>
    <scope>NUCLEOTIDE SEQUENCE [LARGE SCALE GENOMIC DNA]</scope>
    <source>
        <strain evidence="2">Allo738</strain>
        <tissue evidence="2">Leaf</tissue>
    </source>
</reference>
<feature type="transmembrane region" description="Helical" evidence="1">
    <location>
        <begin position="114"/>
        <end position="135"/>
    </location>
</feature>
<feature type="transmembrane region" description="Helical" evidence="1">
    <location>
        <begin position="58"/>
        <end position="75"/>
    </location>
</feature>
<comment type="caution">
    <text evidence="2">The sequence shown here is derived from an EMBL/GenBank/DDBJ whole genome shotgun (WGS) entry which is preliminary data.</text>
</comment>
<dbReference type="InterPro" id="IPR053258">
    <property type="entry name" value="Ca-permeable_cation_channel"/>
</dbReference>
<gene>
    <name evidence="2" type="ORF">ISN45_Aa01g024130</name>
</gene>
<keyword evidence="1" id="KW-1133">Transmembrane helix</keyword>
<dbReference type="EMBL" id="JAEFBK010000006">
    <property type="protein sequence ID" value="KAG7593624.1"/>
    <property type="molecule type" value="Genomic_DNA"/>
</dbReference>
<feature type="transmembrane region" description="Helical" evidence="1">
    <location>
        <begin position="87"/>
        <end position="108"/>
    </location>
</feature>
<dbReference type="PANTHER" id="PTHR34115">
    <property type="entry name" value="PROTEIN, PUTATIVE-RELATED"/>
    <property type="match status" value="1"/>
</dbReference>
<evidence type="ECO:0000313" key="2">
    <source>
        <dbReference type="EMBL" id="KAG7593624.1"/>
    </source>
</evidence>